<dbReference type="AlphaFoldDB" id="A0A3R7GV36"/>
<keyword evidence="2" id="KW-0812">Transmembrane</keyword>
<evidence type="ECO:0000313" key="5">
    <source>
        <dbReference type="EMBL" id="KAG2518258.1"/>
    </source>
</evidence>
<evidence type="ECO:0000256" key="1">
    <source>
        <dbReference type="SAM" id="MobiDB-lite"/>
    </source>
</evidence>
<dbReference type="Proteomes" id="UP000285883">
    <property type="component" value="Unassembled WGS sequence"/>
</dbReference>
<dbReference type="EMBL" id="JPWV03000111">
    <property type="protein sequence ID" value="KAG2524583.1"/>
    <property type="molecule type" value="Genomic_DNA"/>
</dbReference>
<feature type="domain" description="PX" evidence="4">
    <location>
        <begin position="60"/>
        <end position="182"/>
    </location>
</feature>
<dbReference type="PROSITE" id="PS50195">
    <property type="entry name" value="PX"/>
    <property type="match status" value="1"/>
</dbReference>
<feature type="domain" description="PH" evidence="3">
    <location>
        <begin position="412"/>
        <end position="521"/>
    </location>
</feature>
<dbReference type="SMART" id="SM00233">
    <property type="entry name" value="PH"/>
    <property type="match status" value="1"/>
</dbReference>
<reference evidence="9 10" key="2">
    <citation type="submission" date="2018-07" db="EMBL/GenBank/DDBJ databases">
        <title>Genome sequencing of oomycete isolates from Chile give support for New Zealand origin for Phytophthora kernoviae and make available the first Nothophytophthora sp. genome.</title>
        <authorList>
            <person name="Studholme D.J."/>
            <person name="Sanfuentes E."/>
            <person name="Panda P."/>
            <person name="Hill R."/>
            <person name="Sambles C."/>
            <person name="Grant M."/>
            <person name="Williams N.M."/>
            <person name="Mcdougal R.L."/>
        </authorList>
    </citation>
    <scope>NUCLEOTIDE SEQUENCE [LARGE SCALE GENOMIC DNA]</scope>
    <source>
        <strain evidence="7">Chile2</strain>
        <strain evidence="8">Chile4</strain>
    </source>
</reference>
<comment type="caution">
    <text evidence="8">The sequence shown here is derived from an EMBL/GenBank/DDBJ whole genome shotgun (WGS) entry which is preliminary data.</text>
</comment>
<dbReference type="EMBL" id="MBDN02000203">
    <property type="protein sequence ID" value="RLN78164.1"/>
    <property type="molecule type" value="Genomic_DNA"/>
</dbReference>
<dbReference type="Gene3D" id="3.30.1520.10">
    <property type="entry name" value="Phox-like domain"/>
    <property type="match status" value="1"/>
</dbReference>
<dbReference type="InterPro" id="IPR011993">
    <property type="entry name" value="PH-like_dom_sf"/>
</dbReference>
<dbReference type="InterPro" id="IPR001849">
    <property type="entry name" value="PH_domain"/>
</dbReference>
<dbReference type="Gene3D" id="2.30.29.30">
    <property type="entry name" value="Pleckstrin-homology domain (PH domain)/Phosphotyrosine-binding domain (PTB)"/>
    <property type="match status" value="1"/>
</dbReference>
<dbReference type="GO" id="GO:0035091">
    <property type="term" value="F:phosphatidylinositol binding"/>
    <property type="evidence" value="ECO:0007669"/>
    <property type="project" value="InterPro"/>
</dbReference>
<dbReference type="InterPro" id="IPR001683">
    <property type="entry name" value="PX_dom"/>
</dbReference>
<evidence type="ECO:0008006" key="11">
    <source>
        <dbReference type="Google" id="ProtNLM"/>
    </source>
</evidence>
<dbReference type="Proteomes" id="UP000285624">
    <property type="component" value="Unassembled WGS sequence"/>
</dbReference>
<evidence type="ECO:0000313" key="6">
    <source>
        <dbReference type="EMBL" id="KAG2524583.1"/>
    </source>
</evidence>
<proteinExistence type="predicted"/>
<dbReference type="EMBL" id="JPWU03000374">
    <property type="protein sequence ID" value="KAG2518258.1"/>
    <property type="molecule type" value="Genomic_DNA"/>
</dbReference>
<feature type="compositionally biased region" description="Basic and acidic residues" evidence="1">
    <location>
        <begin position="580"/>
        <end position="589"/>
    </location>
</feature>
<evidence type="ECO:0000313" key="7">
    <source>
        <dbReference type="EMBL" id="RLN10197.1"/>
    </source>
</evidence>
<feature type="compositionally biased region" description="Acidic residues" evidence="1">
    <location>
        <begin position="609"/>
        <end position="633"/>
    </location>
</feature>
<dbReference type="Gene3D" id="2.60.120.680">
    <property type="entry name" value="GOLD domain"/>
    <property type="match status" value="1"/>
</dbReference>
<reference evidence="5" key="3">
    <citation type="submission" date="2020-06" db="EMBL/GenBank/DDBJ databases">
        <authorList>
            <person name="Studholme D.J."/>
        </authorList>
    </citation>
    <scope>NUCLEOTIDE SEQUENCE</scope>
    <source>
        <strain evidence="6">NZFS 2646</strain>
        <strain evidence="5">NZFS 3630</strain>
    </source>
</reference>
<evidence type="ECO:0000313" key="9">
    <source>
        <dbReference type="Proteomes" id="UP000285624"/>
    </source>
</evidence>
<sequence length="724" mass="80143">MVFDAVAAPPQSETALMGNSECVSNGDERTLPLSSNTRSPKKQLLVACRIEGHKIQKHLSPRKKALDPLRYLPDSGSYYALFTVAAYFEAETEDGEDAADGDKQRRHAVQRSYKQFCTLHARTYPKSHVPHDLPSMRNKRYDNEYIEEKRNELTTYLSQLMLIPEVKASAVLKHFLEAPASASDSSDDEDGLLVPSRMLEGLPGTIVTVRAGQSFSVTLPLSAAGDVASWQFTTKKHNIGFSATFEGGMIRAYSREGADVKPIKGFYRCTAPGTCTLTWDNTYTWGKAKVLIYWAEVESQTMPSQQNGLRQLSSASVFSQDDLSLADGSDAGAMDADNRRMGFIEHTRTNSMNPRHLMNSSISLITKPFVHGNGGDDDGSTPRKTRKLIPRRTSAPAVAVPREVQAPRRGVLQGKAGSLIIQRSVKFRGRNWYRKWFVLDPRKCILRYYDSETAARRGLSIAKLNLTNKHASLAITSSLSLDAAPTPYMFLVRTKKRCWKICASSQSEYNEWENAISTAILTAQLSRRGRSSKKAMVKAARTAAVRKDSHSSESDDETTQPNASIDAGDIAKTSVNPSLKPDKLLRPIEESDDDDDDDDDDFESKGDGESDSDSDDESESDSDEELHENDAEEGIVHTIPPQQDVRTTDNAQLELQALPTEWKLGLVAVLNVALLSVRSVPATIIILVLFVMDWYLILKYLKDTTNVSSGNDLDPSTSTKPKTE</sequence>
<dbReference type="InterPro" id="IPR036871">
    <property type="entry name" value="PX_dom_sf"/>
</dbReference>
<dbReference type="CDD" id="cd06093">
    <property type="entry name" value="PX_domain"/>
    <property type="match status" value="1"/>
</dbReference>
<protein>
    <recommendedName>
        <fullName evidence="11">PX domain-containing protein</fullName>
    </recommendedName>
</protein>
<evidence type="ECO:0000313" key="8">
    <source>
        <dbReference type="EMBL" id="RLN78164.1"/>
    </source>
</evidence>
<evidence type="ECO:0000259" key="4">
    <source>
        <dbReference type="PROSITE" id="PS50195"/>
    </source>
</evidence>
<dbReference type="Pfam" id="PF00169">
    <property type="entry name" value="PH"/>
    <property type="match status" value="1"/>
</dbReference>
<dbReference type="STRING" id="325452.A0A3R7GV36"/>
<accession>A0A3R7GV36</accession>
<dbReference type="Proteomes" id="UP000792063">
    <property type="component" value="Unassembled WGS sequence"/>
</dbReference>
<dbReference type="InterPro" id="IPR036598">
    <property type="entry name" value="GOLD_dom_sf"/>
</dbReference>
<keyword evidence="2" id="KW-0472">Membrane</keyword>
<evidence type="ECO:0000259" key="3">
    <source>
        <dbReference type="PROSITE" id="PS50003"/>
    </source>
</evidence>
<gene>
    <name evidence="7" type="ORF">BBI17_004102</name>
    <name evidence="8" type="ORF">BBO99_00006168</name>
    <name evidence="6" type="ORF">JM16_003612</name>
    <name evidence="5" type="ORF">JM18_006450</name>
</gene>
<dbReference type="SUPFAM" id="SSF101576">
    <property type="entry name" value="Supernatant protein factor (SPF), C-terminal domain"/>
    <property type="match status" value="1"/>
</dbReference>
<dbReference type="Proteomes" id="UP000785171">
    <property type="component" value="Unassembled WGS sequence"/>
</dbReference>
<keyword evidence="9" id="KW-1185">Reference proteome</keyword>
<dbReference type="EMBL" id="MAYM02001872">
    <property type="protein sequence ID" value="RLN10197.1"/>
    <property type="molecule type" value="Genomic_DNA"/>
</dbReference>
<feature type="region of interest" description="Disordered" evidence="1">
    <location>
        <begin position="531"/>
        <end position="646"/>
    </location>
</feature>
<reference evidence="5" key="1">
    <citation type="journal article" date="2015" name="Genom Data">
        <title>Genome sequences of six Phytophthora species associated with forests in New Zealand.</title>
        <authorList>
            <person name="Studholme D.J."/>
            <person name="McDougal R.L."/>
            <person name="Sambles C."/>
            <person name="Hansen E."/>
            <person name="Hardy G."/>
            <person name="Grant M."/>
            <person name="Ganley R.J."/>
            <person name="Williams N.M."/>
        </authorList>
    </citation>
    <scope>NUCLEOTIDE SEQUENCE</scope>
    <source>
        <strain evidence="6">NZFS 2646</strain>
        <strain evidence="5">NZFS 3630</strain>
    </source>
</reference>
<evidence type="ECO:0000313" key="10">
    <source>
        <dbReference type="Proteomes" id="UP000285883"/>
    </source>
</evidence>
<dbReference type="SUPFAM" id="SSF64268">
    <property type="entry name" value="PX domain"/>
    <property type="match status" value="1"/>
</dbReference>
<dbReference type="SUPFAM" id="SSF50729">
    <property type="entry name" value="PH domain-like"/>
    <property type="match status" value="1"/>
</dbReference>
<evidence type="ECO:0000256" key="2">
    <source>
        <dbReference type="SAM" id="Phobius"/>
    </source>
</evidence>
<organism evidence="8 9">
    <name type="scientific">Phytophthora kernoviae</name>
    <dbReference type="NCBI Taxonomy" id="325452"/>
    <lineage>
        <taxon>Eukaryota</taxon>
        <taxon>Sar</taxon>
        <taxon>Stramenopiles</taxon>
        <taxon>Oomycota</taxon>
        <taxon>Peronosporomycetes</taxon>
        <taxon>Peronosporales</taxon>
        <taxon>Peronosporaceae</taxon>
        <taxon>Phytophthora</taxon>
    </lineage>
</organism>
<keyword evidence="2" id="KW-1133">Transmembrane helix</keyword>
<dbReference type="PROSITE" id="PS50003">
    <property type="entry name" value="PH_DOMAIN"/>
    <property type="match status" value="1"/>
</dbReference>
<name>A0A3R7GV36_9STRA</name>
<feature type="transmembrane region" description="Helical" evidence="2">
    <location>
        <begin position="680"/>
        <end position="698"/>
    </location>
</feature>
<feature type="compositionally biased region" description="Acidic residues" evidence="1">
    <location>
        <begin position="590"/>
        <end position="602"/>
    </location>
</feature>
<dbReference type="Pfam" id="PF00787">
    <property type="entry name" value="PX"/>
    <property type="match status" value="1"/>
</dbReference>